<dbReference type="RefSeq" id="WP_150089495.1">
    <property type="nucleotide sequence ID" value="NZ_JBFUOH010000103.1"/>
</dbReference>
<dbReference type="OrthoDB" id="7690777at2"/>
<dbReference type="PANTHER" id="PTHR12788:SF8">
    <property type="entry name" value="PROTEIN-TYROSINE SULFOTRANSFERASE"/>
    <property type="match status" value="1"/>
</dbReference>
<comment type="caution">
    <text evidence="3">The sequence shown here is derived from an EMBL/GenBank/DDBJ whole genome shotgun (WGS) entry which is preliminary data.</text>
</comment>
<reference evidence="3 4" key="1">
    <citation type="submission" date="2019-09" db="EMBL/GenBank/DDBJ databases">
        <title>Whole-genome sequence of the purple sulfur bacterium Thiohalocapsa marina DSM 19078.</title>
        <authorList>
            <person name="Kyndt J.A."/>
            <person name="Meyer T.E."/>
        </authorList>
    </citation>
    <scope>NUCLEOTIDE SEQUENCE [LARGE SCALE GENOMIC DNA]</scope>
    <source>
        <strain evidence="3 4">DSM 19078</strain>
    </source>
</reference>
<keyword evidence="1 3" id="KW-0808">Transferase</keyword>
<dbReference type="Gene3D" id="3.90.550.10">
    <property type="entry name" value="Spore Coat Polysaccharide Biosynthesis Protein SpsA, Chain A"/>
    <property type="match status" value="1"/>
</dbReference>
<organism evidence="3 4">
    <name type="scientific">Thiohalocapsa marina</name>
    <dbReference type="NCBI Taxonomy" id="424902"/>
    <lineage>
        <taxon>Bacteria</taxon>
        <taxon>Pseudomonadati</taxon>
        <taxon>Pseudomonadota</taxon>
        <taxon>Gammaproteobacteria</taxon>
        <taxon>Chromatiales</taxon>
        <taxon>Chromatiaceae</taxon>
        <taxon>Thiohalocapsa</taxon>
    </lineage>
</organism>
<dbReference type="InterPro" id="IPR026634">
    <property type="entry name" value="TPST-like"/>
</dbReference>
<name>A0A5M8FVJ0_9GAMM</name>
<dbReference type="InterPro" id="IPR029044">
    <property type="entry name" value="Nucleotide-diphossugar_trans"/>
</dbReference>
<dbReference type="PANTHER" id="PTHR12788">
    <property type="entry name" value="PROTEIN-TYROSINE SULFOTRANSFERASE 2"/>
    <property type="match status" value="1"/>
</dbReference>
<evidence type="ECO:0000313" key="3">
    <source>
        <dbReference type="EMBL" id="KAA6187848.1"/>
    </source>
</evidence>
<dbReference type="GO" id="GO:0008476">
    <property type="term" value="F:protein-tyrosine sulfotransferase activity"/>
    <property type="evidence" value="ECO:0007669"/>
    <property type="project" value="InterPro"/>
</dbReference>
<sequence length="599" mass="65575">MHDPLSSLCLVIGNARSGSTLIGALLDRHPAVACANESQASEQFWHGYDREALCAELLENAARQRDAGRPSAGYQYGIEGSEKAPSAVRVLGDKIWNPALLMLHGKPDLLAHLGQLLGCPVRLVHSIRNPFDAIAAMHARSGAPLLDRARWYFMHCDAASALRARHPEHWLDVHHEHLINAPEQTLTALLAHLELTVPPDFIEACRGLMYASPRRRAAEIDWDTETLRFIEGRMAQYPFLQCYPSVADGSRGAGTRPAPDAATALRPAETIAAAVSDEKPIQAAQTPIPRQQADRGEPELTAIVVMHDMMREAPRTLYSLSRAYQRALDGLRYRVLVLDHGSREPLPAGLAQQFDAEIEYRFVDTDAVSPVAAINAAAAEVVSPMLMLNIDGARILSPGLLGWLRRASLLFADPLVYTLGWHLGPDLQNRSMLEGYDQTVEDRLLREADWRADGYRLFEISTLAGSSEDGFFGMPAESNCFAMRTATFHALGGFDERFASPGGGLANHDLFARTLAIAGIQPVCLLGEGSFHQIHGGVASNAPAAEHPWPRYQAEYRAIRGHEWQPTDGVDPVYLGRMPSTARRFIGTAEAYAAAKTDA</sequence>
<gene>
    <name evidence="3" type="ORF">F2Q65_00995</name>
</gene>
<dbReference type="EMBL" id="VWXX01000001">
    <property type="protein sequence ID" value="KAA6187848.1"/>
    <property type="molecule type" value="Genomic_DNA"/>
</dbReference>
<dbReference type="AlphaFoldDB" id="A0A5M8FVJ0"/>
<dbReference type="SUPFAM" id="SSF52540">
    <property type="entry name" value="P-loop containing nucleoside triphosphate hydrolases"/>
    <property type="match status" value="1"/>
</dbReference>
<accession>A0A5M8FVJ0</accession>
<dbReference type="Gene3D" id="3.40.50.300">
    <property type="entry name" value="P-loop containing nucleotide triphosphate hydrolases"/>
    <property type="match status" value="1"/>
</dbReference>
<keyword evidence="4" id="KW-1185">Reference proteome</keyword>
<evidence type="ECO:0000256" key="1">
    <source>
        <dbReference type="ARBA" id="ARBA00022679"/>
    </source>
</evidence>
<dbReference type="InterPro" id="IPR027417">
    <property type="entry name" value="P-loop_NTPase"/>
</dbReference>
<dbReference type="SUPFAM" id="SSF53448">
    <property type="entry name" value="Nucleotide-diphospho-sugar transferases"/>
    <property type="match status" value="1"/>
</dbReference>
<protein>
    <submittedName>
        <fullName evidence="3">Sulfotransferase</fullName>
    </submittedName>
</protein>
<evidence type="ECO:0000313" key="4">
    <source>
        <dbReference type="Proteomes" id="UP000322981"/>
    </source>
</evidence>
<proteinExistence type="predicted"/>
<evidence type="ECO:0000256" key="2">
    <source>
        <dbReference type="SAM" id="MobiDB-lite"/>
    </source>
</evidence>
<feature type="region of interest" description="Disordered" evidence="2">
    <location>
        <begin position="277"/>
        <end position="296"/>
    </location>
</feature>
<dbReference type="Proteomes" id="UP000322981">
    <property type="component" value="Unassembled WGS sequence"/>
</dbReference>
<dbReference type="Pfam" id="PF13469">
    <property type="entry name" value="Sulfotransfer_3"/>
    <property type="match status" value="1"/>
</dbReference>